<dbReference type="EnsemblProtists" id="EKX43604">
    <property type="protein sequence ID" value="EKX43604"/>
    <property type="gene ID" value="GUITHDRAFT_110406"/>
</dbReference>
<dbReference type="AlphaFoldDB" id="L1J660"/>
<accession>L1J660</accession>
<dbReference type="eggNOG" id="ENOG502SI4E">
    <property type="taxonomic scope" value="Eukaryota"/>
</dbReference>
<keyword evidence="1" id="KW-0175">Coiled coil</keyword>
<dbReference type="RefSeq" id="XP_005830584.1">
    <property type="nucleotide sequence ID" value="XM_005830527.1"/>
</dbReference>
<reference evidence="2 4" key="1">
    <citation type="journal article" date="2012" name="Nature">
        <title>Algal genomes reveal evolutionary mosaicism and the fate of nucleomorphs.</title>
        <authorList>
            <consortium name="DOE Joint Genome Institute"/>
            <person name="Curtis B.A."/>
            <person name="Tanifuji G."/>
            <person name="Burki F."/>
            <person name="Gruber A."/>
            <person name="Irimia M."/>
            <person name="Maruyama S."/>
            <person name="Arias M.C."/>
            <person name="Ball S.G."/>
            <person name="Gile G.H."/>
            <person name="Hirakawa Y."/>
            <person name="Hopkins J.F."/>
            <person name="Kuo A."/>
            <person name="Rensing S.A."/>
            <person name="Schmutz J."/>
            <person name="Symeonidi A."/>
            <person name="Elias M."/>
            <person name="Eveleigh R.J."/>
            <person name="Herman E.K."/>
            <person name="Klute M.J."/>
            <person name="Nakayama T."/>
            <person name="Obornik M."/>
            <person name="Reyes-Prieto A."/>
            <person name="Armbrust E.V."/>
            <person name="Aves S.J."/>
            <person name="Beiko R.G."/>
            <person name="Coutinho P."/>
            <person name="Dacks J.B."/>
            <person name="Durnford D.G."/>
            <person name="Fast N.M."/>
            <person name="Green B.R."/>
            <person name="Grisdale C.J."/>
            <person name="Hempel F."/>
            <person name="Henrissat B."/>
            <person name="Hoppner M.P."/>
            <person name="Ishida K."/>
            <person name="Kim E."/>
            <person name="Koreny L."/>
            <person name="Kroth P.G."/>
            <person name="Liu Y."/>
            <person name="Malik S.B."/>
            <person name="Maier U.G."/>
            <person name="McRose D."/>
            <person name="Mock T."/>
            <person name="Neilson J.A."/>
            <person name="Onodera N.T."/>
            <person name="Poole A.M."/>
            <person name="Pritham E.J."/>
            <person name="Richards T.A."/>
            <person name="Rocap G."/>
            <person name="Roy S.W."/>
            <person name="Sarai C."/>
            <person name="Schaack S."/>
            <person name="Shirato S."/>
            <person name="Slamovits C.H."/>
            <person name="Spencer D.F."/>
            <person name="Suzuki S."/>
            <person name="Worden A.Z."/>
            <person name="Zauner S."/>
            <person name="Barry K."/>
            <person name="Bell C."/>
            <person name="Bharti A.K."/>
            <person name="Crow J.A."/>
            <person name="Grimwood J."/>
            <person name="Kramer R."/>
            <person name="Lindquist E."/>
            <person name="Lucas S."/>
            <person name="Salamov A."/>
            <person name="McFadden G.I."/>
            <person name="Lane C.E."/>
            <person name="Keeling P.J."/>
            <person name="Gray M.W."/>
            <person name="Grigoriev I.V."/>
            <person name="Archibald J.M."/>
        </authorList>
    </citation>
    <scope>NUCLEOTIDE SEQUENCE</scope>
    <source>
        <strain evidence="2 4">CCMP2712</strain>
    </source>
</reference>
<evidence type="ECO:0000256" key="1">
    <source>
        <dbReference type="SAM" id="Coils"/>
    </source>
</evidence>
<dbReference type="KEGG" id="gtt:GUITHDRAFT_110406"/>
<organism evidence="2">
    <name type="scientific">Guillardia theta (strain CCMP2712)</name>
    <name type="common">Cryptophyte</name>
    <dbReference type="NCBI Taxonomy" id="905079"/>
    <lineage>
        <taxon>Eukaryota</taxon>
        <taxon>Cryptophyceae</taxon>
        <taxon>Pyrenomonadales</taxon>
        <taxon>Geminigeraceae</taxon>
        <taxon>Guillardia</taxon>
    </lineage>
</organism>
<gene>
    <name evidence="2" type="ORF">GUITHDRAFT_110406</name>
</gene>
<reference evidence="3" key="3">
    <citation type="submission" date="2016-03" db="UniProtKB">
        <authorList>
            <consortium name="EnsemblProtists"/>
        </authorList>
    </citation>
    <scope>IDENTIFICATION</scope>
</reference>
<dbReference type="EMBL" id="JH993009">
    <property type="protein sequence ID" value="EKX43604.1"/>
    <property type="molecule type" value="Genomic_DNA"/>
</dbReference>
<evidence type="ECO:0000313" key="3">
    <source>
        <dbReference type="EnsemblProtists" id="EKX43604"/>
    </source>
</evidence>
<dbReference type="GeneID" id="17300233"/>
<reference evidence="4" key="2">
    <citation type="submission" date="2012-11" db="EMBL/GenBank/DDBJ databases">
        <authorList>
            <person name="Kuo A."/>
            <person name="Curtis B.A."/>
            <person name="Tanifuji G."/>
            <person name="Burki F."/>
            <person name="Gruber A."/>
            <person name="Irimia M."/>
            <person name="Maruyama S."/>
            <person name="Arias M.C."/>
            <person name="Ball S.G."/>
            <person name="Gile G.H."/>
            <person name="Hirakawa Y."/>
            <person name="Hopkins J.F."/>
            <person name="Rensing S.A."/>
            <person name="Schmutz J."/>
            <person name="Symeonidi A."/>
            <person name="Elias M."/>
            <person name="Eveleigh R.J."/>
            <person name="Herman E.K."/>
            <person name="Klute M.J."/>
            <person name="Nakayama T."/>
            <person name="Obornik M."/>
            <person name="Reyes-Prieto A."/>
            <person name="Armbrust E.V."/>
            <person name="Aves S.J."/>
            <person name="Beiko R.G."/>
            <person name="Coutinho P."/>
            <person name="Dacks J.B."/>
            <person name="Durnford D.G."/>
            <person name="Fast N.M."/>
            <person name="Green B.R."/>
            <person name="Grisdale C."/>
            <person name="Hempe F."/>
            <person name="Henrissat B."/>
            <person name="Hoppner M.P."/>
            <person name="Ishida K.-I."/>
            <person name="Kim E."/>
            <person name="Koreny L."/>
            <person name="Kroth P.G."/>
            <person name="Liu Y."/>
            <person name="Malik S.-B."/>
            <person name="Maier U.G."/>
            <person name="McRose D."/>
            <person name="Mock T."/>
            <person name="Neilson J.A."/>
            <person name="Onodera N.T."/>
            <person name="Poole A.M."/>
            <person name="Pritham E.J."/>
            <person name="Richards T.A."/>
            <person name="Rocap G."/>
            <person name="Roy S.W."/>
            <person name="Sarai C."/>
            <person name="Schaack S."/>
            <person name="Shirato S."/>
            <person name="Slamovits C.H."/>
            <person name="Spencer D.F."/>
            <person name="Suzuki S."/>
            <person name="Worden A.Z."/>
            <person name="Zauner S."/>
            <person name="Barry K."/>
            <person name="Bell C."/>
            <person name="Bharti A.K."/>
            <person name="Crow J.A."/>
            <person name="Grimwood J."/>
            <person name="Kramer R."/>
            <person name="Lindquist E."/>
            <person name="Lucas S."/>
            <person name="Salamov A."/>
            <person name="McFadden G.I."/>
            <person name="Lane C.E."/>
            <person name="Keeling P.J."/>
            <person name="Gray M.W."/>
            <person name="Grigoriev I.V."/>
            <person name="Archibald J.M."/>
        </authorList>
    </citation>
    <scope>NUCLEOTIDE SEQUENCE</scope>
    <source>
        <strain evidence="4">CCMP2712</strain>
    </source>
</reference>
<dbReference type="PaxDb" id="55529-EKX43604"/>
<dbReference type="HOGENOM" id="CLU_016639_1_1_1"/>
<evidence type="ECO:0000313" key="4">
    <source>
        <dbReference type="Proteomes" id="UP000011087"/>
    </source>
</evidence>
<dbReference type="Proteomes" id="UP000011087">
    <property type="component" value="Unassembled WGS sequence"/>
</dbReference>
<name>L1J660_GUITC</name>
<keyword evidence="4" id="KW-1185">Reference proteome</keyword>
<proteinExistence type="predicted"/>
<protein>
    <submittedName>
        <fullName evidence="2 3">Uncharacterized protein</fullName>
    </submittedName>
</protein>
<evidence type="ECO:0000313" key="2">
    <source>
        <dbReference type="EMBL" id="EKX43604.1"/>
    </source>
</evidence>
<feature type="coiled-coil region" evidence="1">
    <location>
        <begin position="1"/>
        <end position="87"/>
    </location>
</feature>
<sequence>MENVTKKIDEVEEEARGIAKELKDLETKKADIRIQLLDKGADQRYWEDILRDVEEKEKYLRKEKQNLRKKEEDLRKEKHDLRKEKQGRLMKEEINHGIQWMETPLDASELGYEENRKLFSVDRSIMNWNPGTAGKVVLYCRDGFNEQMDFLEEKVCKEGYMGWILGPPGTGKTTTTICFILSKSIEEGWCVMFVRLWKWGIVSCIQVGVHENGVVLSICLLWRNFDRENRRLAVTTSMSSPGKKSDEQDRIEKVKEMKVYSWTLEEYQDAAKYDLLYMSVAEAMGTSLGKRKQTRRRETEEERRAREVESKYRVAGGSCRLMFEYTTEEAIESLRDAMSVVDDFPSLMEFSTGEQSKRFVNRLHGKHRIGKKEYWGLVSRFAATELAEKLGESFVRKIEELTNMAENPVLRGVLFEMLFFARIKQMPGPLKLTTIQGEDVEWSSCEVESFDPTDVYEAGENSKERVCLKPVAWNQGGYDAVIVDWSSKLVRFVQVTSREAHDLKLRYFSDCLDSLSIQGWEQWKLEIVFVVPKDNVERFRVSKVEDEDALSSGRA</sequence>